<name>A0ABW6NEF9_9NOCA</name>
<dbReference type="GO" id="GO:0016787">
    <property type="term" value="F:hydrolase activity"/>
    <property type="evidence" value="ECO:0007669"/>
    <property type="project" value="UniProtKB-KW"/>
</dbReference>
<reference evidence="1 2" key="1">
    <citation type="submission" date="2024-10" db="EMBL/GenBank/DDBJ databases">
        <title>The Natural Products Discovery Center: Release of the First 8490 Sequenced Strains for Exploring Actinobacteria Biosynthetic Diversity.</title>
        <authorList>
            <person name="Kalkreuter E."/>
            <person name="Kautsar S.A."/>
            <person name="Yang D."/>
            <person name="Bader C.D."/>
            <person name="Teijaro C.N."/>
            <person name="Fluegel L."/>
            <person name="Davis C.M."/>
            <person name="Simpson J.R."/>
            <person name="Lauterbach L."/>
            <person name="Steele A.D."/>
            <person name="Gui C."/>
            <person name="Meng S."/>
            <person name="Li G."/>
            <person name="Viehrig K."/>
            <person name="Ye F."/>
            <person name="Su P."/>
            <person name="Kiefer A.F."/>
            <person name="Nichols A."/>
            <person name="Cepeda A.J."/>
            <person name="Yan W."/>
            <person name="Fan B."/>
            <person name="Jiang Y."/>
            <person name="Adhikari A."/>
            <person name="Zheng C.-J."/>
            <person name="Schuster L."/>
            <person name="Cowan T.M."/>
            <person name="Smanski M.J."/>
            <person name="Chevrette M.G."/>
            <person name="De Carvalho L.P.S."/>
            <person name="Shen B."/>
        </authorList>
    </citation>
    <scope>NUCLEOTIDE SEQUENCE [LARGE SCALE GENOMIC DNA]</scope>
    <source>
        <strain evidence="1 2">NPDC004550</strain>
    </source>
</reference>
<evidence type="ECO:0000313" key="1">
    <source>
        <dbReference type="EMBL" id="MFF0452841.1"/>
    </source>
</evidence>
<dbReference type="PANTHER" id="PTHR11803:SF39">
    <property type="entry name" value="2-IMINOBUTANOATE_2-IMINOPROPANOATE DEAMINASE"/>
    <property type="match status" value="1"/>
</dbReference>
<accession>A0ABW6NEF9</accession>
<protein>
    <submittedName>
        <fullName evidence="1">RidA family protein</fullName>
        <ecNumber evidence="1">3.5.-.-</ecNumber>
    </submittedName>
</protein>
<dbReference type="CDD" id="cd00448">
    <property type="entry name" value="YjgF_YER057c_UK114_family"/>
    <property type="match status" value="1"/>
</dbReference>
<gene>
    <name evidence="1" type="ORF">ACFYTH_05665</name>
</gene>
<proteinExistence type="predicted"/>
<comment type="caution">
    <text evidence="1">The sequence shown here is derived from an EMBL/GenBank/DDBJ whole genome shotgun (WGS) entry which is preliminary data.</text>
</comment>
<organism evidence="1 2">
    <name type="scientific">Nocardia africana</name>
    <dbReference type="NCBI Taxonomy" id="134964"/>
    <lineage>
        <taxon>Bacteria</taxon>
        <taxon>Bacillati</taxon>
        <taxon>Actinomycetota</taxon>
        <taxon>Actinomycetes</taxon>
        <taxon>Mycobacteriales</taxon>
        <taxon>Nocardiaceae</taxon>
        <taxon>Nocardia</taxon>
    </lineage>
</organism>
<dbReference type="Pfam" id="PF01042">
    <property type="entry name" value="Ribonuc_L-PSP"/>
    <property type="match status" value="1"/>
</dbReference>
<dbReference type="RefSeq" id="WP_387249551.1">
    <property type="nucleotide sequence ID" value="NZ_JBIALX010000002.1"/>
</dbReference>
<dbReference type="SUPFAM" id="SSF55298">
    <property type="entry name" value="YjgF-like"/>
    <property type="match status" value="1"/>
</dbReference>
<dbReference type="EC" id="3.5.-.-" evidence="1"/>
<dbReference type="InterPro" id="IPR006175">
    <property type="entry name" value="YjgF/YER057c/UK114"/>
</dbReference>
<dbReference type="InterPro" id="IPR035959">
    <property type="entry name" value="RutC-like_sf"/>
</dbReference>
<keyword evidence="1" id="KW-0378">Hydrolase</keyword>
<dbReference type="Gene3D" id="3.30.1330.40">
    <property type="entry name" value="RutC-like"/>
    <property type="match status" value="1"/>
</dbReference>
<dbReference type="EMBL" id="JBIALX010000002">
    <property type="protein sequence ID" value="MFF0452841.1"/>
    <property type="molecule type" value="Genomic_DNA"/>
</dbReference>
<dbReference type="PANTHER" id="PTHR11803">
    <property type="entry name" value="2-IMINOBUTANOATE/2-IMINOPROPANOATE DEAMINASE RIDA"/>
    <property type="match status" value="1"/>
</dbReference>
<evidence type="ECO:0000313" key="2">
    <source>
        <dbReference type="Proteomes" id="UP001601521"/>
    </source>
</evidence>
<dbReference type="Proteomes" id="UP001601521">
    <property type="component" value="Unassembled WGS sequence"/>
</dbReference>
<sequence>MSTDKVTPPPAPAYATAGPWIVLSGQVGVDHQWRPVTESFVEEAQAAFENVFEQLRAAGTDRSAIVKVTAYLSDFSHFDDYNAVWAGVFKEHVPARTTIQAGLHPPFRVELDVIAFYSTELVSSPAVESEI</sequence>
<keyword evidence="2" id="KW-1185">Reference proteome</keyword>